<evidence type="ECO:0000313" key="1">
    <source>
        <dbReference type="EMBL" id="GIG52924.1"/>
    </source>
</evidence>
<dbReference type="EMBL" id="BONQ01000202">
    <property type="protein sequence ID" value="GIG52924.1"/>
    <property type="molecule type" value="Genomic_DNA"/>
</dbReference>
<organism evidence="1 2">
    <name type="scientific">Dactylosporangium siamense</name>
    <dbReference type="NCBI Taxonomy" id="685454"/>
    <lineage>
        <taxon>Bacteria</taxon>
        <taxon>Bacillati</taxon>
        <taxon>Actinomycetota</taxon>
        <taxon>Actinomycetes</taxon>
        <taxon>Micromonosporales</taxon>
        <taxon>Micromonosporaceae</taxon>
        <taxon>Dactylosporangium</taxon>
    </lineage>
</organism>
<dbReference type="AlphaFoldDB" id="A0A919PYX9"/>
<proteinExistence type="predicted"/>
<gene>
    <name evidence="1" type="ORF">Dsi01nite_109650</name>
</gene>
<keyword evidence="2" id="KW-1185">Reference proteome</keyword>
<reference evidence="1" key="1">
    <citation type="submission" date="2021-01" db="EMBL/GenBank/DDBJ databases">
        <title>Whole genome shotgun sequence of Dactylosporangium siamense NBRC 106093.</title>
        <authorList>
            <person name="Komaki H."/>
            <person name="Tamura T."/>
        </authorList>
    </citation>
    <scope>NUCLEOTIDE SEQUENCE</scope>
    <source>
        <strain evidence="1">NBRC 106093</strain>
    </source>
</reference>
<name>A0A919PYX9_9ACTN</name>
<dbReference type="Proteomes" id="UP000660611">
    <property type="component" value="Unassembled WGS sequence"/>
</dbReference>
<evidence type="ECO:0000313" key="2">
    <source>
        <dbReference type="Proteomes" id="UP000660611"/>
    </source>
</evidence>
<comment type="caution">
    <text evidence="1">The sequence shown here is derived from an EMBL/GenBank/DDBJ whole genome shotgun (WGS) entry which is preliminary data.</text>
</comment>
<sequence length="346" mass="38226">MRENELREFTRKALRRTPAVFEVVWSELLNLGYVADVQYGAREPVWLAEQGRGILARGTAAERTDGAADEQPPTGAERVWALSQLVAHQAANDPDVVAFRRAYLADGLIAWDDVEGWLNACADKDGEWTSDVSFTIPPGTTVEWDGPTARFNPPIAAVPAGIHFSHRTLAYAQPGDRGVRRRSVTAGGVLDGLRILTENLADAFAWQPALAAVFVLTGITPMIPAARIGVPAVKIRHKMGLDWSRRITLNIDPAASTQEVLAAFEDARLEYERHPRPHAAPTSHAGRRQASVKHLRLAAFAGVEHADKPWAARFRLWNERFPDWAYPAESNFRRDAGAAQRRLLSP</sequence>
<dbReference type="RefSeq" id="WP_203854527.1">
    <property type="nucleotide sequence ID" value="NZ_BAAAVW010000030.1"/>
</dbReference>
<accession>A0A919PYX9</accession>
<protein>
    <submittedName>
        <fullName evidence="1">Uncharacterized protein</fullName>
    </submittedName>
</protein>